<evidence type="ECO:0000313" key="1">
    <source>
        <dbReference type="EMBL" id="MDO3381213.1"/>
    </source>
</evidence>
<reference evidence="1" key="1">
    <citation type="submission" date="2023-07" db="EMBL/GenBank/DDBJ databases">
        <title>Gilvimarinus algae sp. nov., isolated from the surface of Kelp.</title>
        <authorList>
            <person name="Sun Y.Y."/>
            <person name="Gong Y."/>
            <person name="Du Z.J."/>
        </authorList>
    </citation>
    <scope>NUCLEOTIDE SEQUENCE</scope>
    <source>
        <strain evidence="1">SDUM040014</strain>
    </source>
</reference>
<accession>A0ABT8TB22</accession>
<gene>
    <name evidence="1" type="ORF">QWI16_03450</name>
</gene>
<dbReference type="Proteomes" id="UP001168380">
    <property type="component" value="Unassembled WGS sequence"/>
</dbReference>
<dbReference type="RefSeq" id="WP_302711343.1">
    <property type="nucleotide sequence ID" value="NZ_JAULRT010000034.1"/>
</dbReference>
<keyword evidence="2" id="KW-1185">Reference proteome</keyword>
<protein>
    <recommendedName>
        <fullName evidence="3">Lipoprotein</fullName>
    </recommendedName>
</protein>
<organism evidence="1 2">
    <name type="scientific">Gilvimarinus algae</name>
    <dbReference type="NCBI Taxonomy" id="3058037"/>
    <lineage>
        <taxon>Bacteria</taxon>
        <taxon>Pseudomonadati</taxon>
        <taxon>Pseudomonadota</taxon>
        <taxon>Gammaproteobacteria</taxon>
        <taxon>Cellvibrionales</taxon>
        <taxon>Cellvibrionaceae</taxon>
        <taxon>Gilvimarinus</taxon>
    </lineage>
</organism>
<name>A0ABT8TB22_9GAMM</name>
<proteinExistence type="predicted"/>
<dbReference type="PROSITE" id="PS51257">
    <property type="entry name" value="PROKAR_LIPOPROTEIN"/>
    <property type="match status" value="1"/>
</dbReference>
<evidence type="ECO:0000313" key="2">
    <source>
        <dbReference type="Proteomes" id="UP001168380"/>
    </source>
</evidence>
<evidence type="ECO:0008006" key="3">
    <source>
        <dbReference type="Google" id="ProtNLM"/>
    </source>
</evidence>
<comment type="caution">
    <text evidence="1">The sequence shown here is derived from an EMBL/GenBank/DDBJ whole genome shotgun (WGS) entry which is preliminary data.</text>
</comment>
<dbReference type="EMBL" id="JAULRT010000034">
    <property type="protein sequence ID" value="MDO3381213.1"/>
    <property type="molecule type" value="Genomic_DNA"/>
</dbReference>
<sequence length="116" mass="12543">MIARPLTPLLLLPLLFTTGCVFSSKTVYVYDEACNINVRKEQLSVQQVRRLKGCSNEKCVSDVVAASIVSAGSAIVAGSVVIASNIAYWFENQEDCQLVNGSEALHAEPNDGRVLQ</sequence>